<dbReference type="GO" id="GO:0043565">
    <property type="term" value="F:sequence-specific DNA binding"/>
    <property type="evidence" value="ECO:0007669"/>
    <property type="project" value="InterPro"/>
</dbReference>
<feature type="domain" description="HTH araC/xylS-type" evidence="2">
    <location>
        <begin position="191"/>
        <end position="290"/>
    </location>
</feature>
<comment type="caution">
    <text evidence="3">The sequence shown here is derived from an EMBL/GenBank/DDBJ whole genome shotgun (WGS) entry which is preliminary data.</text>
</comment>
<protein>
    <submittedName>
        <fullName evidence="3">AraC family transcriptional regulator</fullName>
    </submittedName>
</protein>
<dbReference type="EMBL" id="QAYE01000001">
    <property type="protein sequence ID" value="PTW49409.1"/>
    <property type="molecule type" value="Genomic_DNA"/>
</dbReference>
<proteinExistence type="predicted"/>
<evidence type="ECO:0000259" key="2">
    <source>
        <dbReference type="PROSITE" id="PS01124"/>
    </source>
</evidence>
<dbReference type="Proteomes" id="UP000244013">
    <property type="component" value="Unassembled WGS sequence"/>
</dbReference>
<evidence type="ECO:0000313" key="4">
    <source>
        <dbReference type="Proteomes" id="UP000244013"/>
    </source>
</evidence>
<feature type="region of interest" description="Disordered" evidence="1">
    <location>
        <begin position="317"/>
        <end position="347"/>
    </location>
</feature>
<accession>A0A2T5UD23</accession>
<dbReference type="PROSITE" id="PS01124">
    <property type="entry name" value="HTH_ARAC_FAMILY_2"/>
    <property type="match status" value="1"/>
</dbReference>
<evidence type="ECO:0000313" key="3">
    <source>
        <dbReference type="EMBL" id="PTW49409.1"/>
    </source>
</evidence>
<gene>
    <name evidence="3" type="ORF">C8J25_101919</name>
</gene>
<dbReference type="AlphaFoldDB" id="A0A2T5UD23"/>
<reference evidence="3 4" key="1">
    <citation type="submission" date="2018-04" db="EMBL/GenBank/DDBJ databases">
        <title>Genomic Encyclopedia of Type Strains, Phase III (KMG-III): the genomes of soil and plant-associated and newly described type strains.</title>
        <authorList>
            <person name="Whitman W."/>
        </authorList>
    </citation>
    <scope>NUCLEOTIDE SEQUENCE [LARGE SCALE GENOMIC DNA]</scope>
    <source>
        <strain evidence="3 4">MA-olki</strain>
    </source>
</reference>
<organism evidence="3 4">
    <name type="scientific">Sphingomonas faeni</name>
    <dbReference type="NCBI Taxonomy" id="185950"/>
    <lineage>
        <taxon>Bacteria</taxon>
        <taxon>Pseudomonadati</taxon>
        <taxon>Pseudomonadota</taxon>
        <taxon>Alphaproteobacteria</taxon>
        <taxon>Sphingomonadales</taxon>
        <taxon>Sphingomonadaceae</taxon>
        <taxon>Sphingomonas</taxon>
    </lineage>
</organism>
<sequence>MAFRGGRLKTDRIAGGTNTTGVDDEVFAMPSGMAIRYDRPAAALADYITGYHVYRTDTGSEAGQVDWFLPATANVRIAIDAGPIAVSIGRRTYDPLPAASLFGPTNQALKAVTHGGVMIGFGISALGWARLFRRSAGDFRNRIVPLEDVLGKAFTRDLVAGLQGAPDDAAVAPILDAMLLARLGLPHADAPQIRQLMEILATDGPTDIASAAAQLDIPTHALRRLSVRHFGFPPKMLLLRARFLRSFVRLMMAGGEADYTTIDRSYFDASHFLRDSATFLGMTPRRFMALTKPFLKASLKARNAVLGSPTQVLHDIEKAPARDAQPRDSTRATQQRVISRDGSAIGC</sequence>
<evidence type="ECO:0000256" key="1">
    <source>
        <dbReference type="SAM" id="MobiDB-lite"/>
    </source>
</evidence>
<dbReference type="GO" id="GO:0003700">
    <property type="term" value="F:DNA-binding transcription factor activity"/>
    <property type="evidence" value="ECO:0007669"/>
    <property type="project" value="InterPro"/>
</dbReference>
<name>A0A2T5UD23_9SPHN</name>
<dbReference type="InterPro" id="IPR018060">
    <property type="entry name" value="HTH_AraC"/>
</dbReference>
<dbReference type="Gene3D" id="1.10.10.60">
    <property type="entry name" value="Homeodomain-like"/>
    <property type="match status" value="1"/>
</dbReference>
<feature type="compositionally biased region" description="Basic and acidic residues" evidence="1">
    <location>
        <begin position="317"/>
        <end position="330"/>
    </location>
</feature>